<evidence type="ECO:0000313" key="5">
    <source>
        <dbReference type="EMBL" id="KAK3862205.1"/>
    </source>
</evidence>
<dbReference type="PIRSF" id="PIRSF036881">
    <property type="entry name" value="PAT"/>
    <property type="match status" value="1"/>
</dbReference>
<dbReference type="GO" id="GO:0010890">
    <property type="term" value="P:positive regulation of triglyceride storage"/>
    <property type="evidence" value="ECO:0007669"/>
    <property type="project" value="TreeGrafter"/>
</dbReference>
<comment type="similarity">
    <text evidence="2 4">Belongs to the perilipin family.</text>
</comment>
<evidence type="ECO:0000256" key="4">
    <source>
        <dbReference type="PIRNR" id="PIRNR036881"/>
    </source>
</evidence>
<comment type="subcellular location">
    <subcellularLocation>
        <location evidence="1">Lipid droplet</location>
    </subcellularLocation>
</comment>
<dbReference type="PANTHER" id="PTHR14024">
    <property type="entry name" value="PERILIPIN"/>
    <property type="match status" value="1"/>
</dbReference>
<dbReference type="GO" id="GO:0005829">
    <property type="term" value="C:cytosol"/>
    <property type="evidence" value="ECO:0007669"/>
    <property type="project" value="TreeGrafter"/>
</dbReference>
<reference evidence="5" key="1">
    <citation type="submission" date="2023-10" db="EMBL/GenBank/DDBJ databases">
        <title>Genome assemblies of two species of porcelain crab, Petrolisthes cinctipes and Petrolisthes manimaculis (Anomura: Porcellanidae).</title>
        <authorList>
            <person name="Angst P."/>
        </authorList>
    </citation>
    <scope>NUCLEOTIDE SEQUENCE</scope>
    <source>
        <strain evidence="5">PB745_01</strain>
        <tissue evidence="5">Gill</tissue>
    </source>
</reference>
<dbReference type="GO" id="GO:0019915">
    <property type="term" value="P:lipid storage"/>
    <property type="evidence" value="ECO:0007669"/>
    <property type="project" value="TreeGrafter"/>
</dbReference>
<keyword evidence="3" id="KW-0551">Lipid droplet</keyword>
<evidence type="ECO:0000256" key="2">
    <source>
        <dbReference type="ARBA" id="ARBA00006311"/>
    </source>
</evidence>
<comment type="caution">
    <text evidence="5">The sequence shown here is derived from an EMBL/GenBank/DDBJ whole genome shotgun (WGS) entry which is preliminary data.</text>
</comment>
<dbReference type="InterPro" id="IPR004279">
    <property type="entry name" value="Perilipin"/>
</dbReference>
<protein>
    <submittedName>
        <fullName evidence="5">Uncharacterized protein</fullName>
    </submittedName>
</protein>
<evidence type="ECO:0000256" key="3">
    <source>
        <dbReference type="ARBA" id="ARBA00022677"/>
    </source>
</evidence>
<dbReference type="AlphaFoldDB" id="A0AAE1EVN6"/>
<evidence type="ECO:0000256" key="1">
    <source>
        <dbReference type="ARBA" id="ARBA00004502"/>
    </source>
</evidence>
<keyword evidence="6" id="KW-1185">Reference proteome</keyword>
<dbReference type="Pfam" id="PF03036">
    <property type="entry name" value="Perilipin"/>
    <property type="match status" value="1"/>
</dbReference>
<dbReference type="GO" id="GO:0005811">
    <property type="term" value="C:lipid droplet"/>
    <property type="evidence" value="ECO:0007669"/>
    <property type="project" value="UniProtKB-SubCell"/>
</dbReference>
<evidence type="ECO:0000313" key="6">
    <source>
        <dbReference type="Proteomes" id="UP001286313"/>
    </source>
</evidence>
<sequence length="458" mass="51167">MAAIDLSESWWQHFEENCEGKRRQIDTSSKSKQRSTKYEYRIQQIKMVPTPNLTPPSSPSFGTPRFLERVLALPALSDALNLASHYYDNSKSNKMVGVALRAAEVSVRMGLSGALPLAQPIVQRVGGWSAIDKWACQGLDKVEKVAPIITLPTKELVQVTRQGVLGVVAGNKVTVPPTITGALRARAKRVMNVFLDNSGTQAVAAMLRNVINGTNTLIDTYLPAAKNDRRDPVVRGDEGVMRGTWNLVRKAGHRVYYTALRTMRPDLAHQPDATITWPMMMTYVQTTTVTWYRKGLTSVREIQGSILFWPIDLASNLSRQPQRVRQAIYNLSIKAKANPTTAPFVTMIESGFNNVSRIPGEVTRVLQRPVDQVTISARKFVKGLSDLLQSRVAIFTHYIRAVQQTVMPMWEDISKEAATNIRASLVQRQSVTDDNISTGKEGQVIVSRKRENVKWEIK</sequence>
<gene>
    <name evidence="5" type="ORF">Pcinc_031906</name>
</gene>
<dbReference type="Proteomes" id="UP001286313">
    <property type="component" value="Unassembled WGS sequence"/>
</dbReference>
<name>A0AAE1EVN6_PETCI</name>
<dbReference type="PANTHER" id="PTHR14024:SF49">
    <property type="entry name" value="LIPID STORAGE DROPLETS SURFACE-BINDING PROTEIN 1"/>
    <property type="match status" value="1"/>
</dbReference>
<organism evidence="5 6">
    <name type="scientific">Petrolisthes cinctipes</name>
    <name type="common">Flat porcelain crab</name>
    <dbReference type="NCBI Taxonomy" id="88211"/>
    <lineage>
        <taxon>Eukaryota</taxon>
        <taxon>Metazoa</taxon>
        <taxon>Ecdysozoa</taxon>
        <taxon>Arthropoda</taxon>
        <taxon>Crustacea</taxon>
        <taxon>Multicrustacea</taxon>
        <taxon>Malacostraca</taxon>
        <taxon>Eumalacostraca</taxon>
        <taxon>Eucarida</taxon>
        <taxon>Decapoda</taxon>
        <taxon>Pleocyemata</taxon>
        <taxon>Anomura</taxon>
        <taxon>Galatheoidea</taxon>
        <taxon>Porcellanidae</taxon>
        <taxon>Petrolisthes</taxon>
    </lineage>
</organism>
<dbReference type="EMBL" id="JAWQEG010004296">
    <property type="protein sequence ID" value="KAK3862205.1"/>
    <property type="molecule type" value="Genomic_DNA"/>
</dbReference>
<proteinExistence type="inferred from homology"/>
<accession>A0AAE1EVN6</accession>